<proteinExistence type="predicted"/>
<evidence type="ECO:0000313" key="2">
    <source>
        <dbReference type="Proteomes" id="UP000280935"/>
    </source>
</evidence>
<dbReference type="AlphaFoldDB" id="A0A3P1WSB8"/>
<dbReference type="RefSeq" id="WP_125227935.1">
    <property type="nucleotide sequence ID" value="NZ_RQYT01000015.1"/>
</dbReference>
<comment type="caution">
    <text evidence="1">The sequence shown here is derived from an EMBL/GenBank/DDBJ whole genome shotgun (WGS) entry which is preliminary data.</text>
</comment>
<dbReference type="EMBL" id="RQYT01000015">
    <property type="protein sequence ID" value="RRD49529.1"/>
    <property type="molecule type" value="Genomic_DNA"/>
</dbReference>
<gene>
    <name evidence="1" type="ORF">EII35_07985</name>
</gene>
<reference evidence="1 2" key="1">
    <citation type="submission" date="2018-11" db="EMBL/GenBank/DDBJ databases">
        <title>Genomes From Bacteria Associated with the Canine Oral Cavity: a Test Case for Automated Genome-Based Taxonomic Assignment.</title>
        <authorList>
            <person name="Coil D.A."/>
            <person name="Jospin G."/>
            <person name="Darling A.E."/>
            <person name="Wallis C."/>
            <person name="Davis I.J."/>
            <person name="Harris S."/>
            <person name="Eisen J.A."/>
            <person name="Holcombe L.J."/>
            <person name="O'Flynn C."/>
        </authorList>
    </citation>
    <scope>NUCLEOTIDE SEQUENCE [LARGE SCALE GENOMIC DNA]</scope>
    <source>
        <strain evidence="1 2">OH2822_COT-296</strain>
    </source>
</reference>
<sequence length="74" mass="8008">MSAVLVTDARGRATLGPKEQTFKVTELDGGALLLEPARVLTEIEIAALQTPGLIDQVNASMARPTEGRKYRKRS</sequence>
<dbReference type="OrthoDB" id="5122641at2"/>
<evidence type="ECO:0000313" key="1">
    <source>
        <dbReference type="EMBL" id="RRD49529.1"/>
    </source>
</evidence>
<accession>A0A3P1WSB8</accession>
<dbReference type="Proteomes" id="UP000280935">
    <property type="component" value="Unassembled WGS sequence"/>
</dbReference>
<name>A0A3P1WSB8_9ACTN</name>
<protein>
    <submittedName>
        <fullName evidence="1">Uncharacterized protein</fullName>
    </submittedName>
</protein>
<organism evidence="1 2">
    <name type="scientific">Arachnia propionica</name>
    <dbReference type="NCBI Taxonomy" id="1750"/>
    <lineage>
        <taxon>Bacteria</taxon>
        <taxon>Bacillati</taxon>
        <taxon>Actinomycetota</taxon>
        <taxon>Actinomycetes</taxon>
        <taxon>Propionibacteriales</taxon>
        <taxon>Propionibacteriaceae</taxon>
        <taxon>Arachnia</taxon>
    </lineage>
</organism>